<evidence type="ECO:0000313" key="1">
    <source>
        <dbReference type="EMBL" id="POR50890.1"/>
    </source>
</evidence>
<comment type="caution">
    <text evidence="1">The sequence shown here is derived from an EMBL/GenBank/DDBJ whole genome shotgun (WGS) entry which is preliminary data.</text>
</comment>
<gene>
    <name evidence="1" type="ORF">CYD53_108138</name>
</gene>
<keyword evidence="2" id="KW-1185">Reference proteome</keyword>
<dbReference type="AlphaFoldDB" id="A0A2S4M825"/>
<dbReference type="Proteomes" id="UP000236919">
    <property type="component" value="Unassembled WGS sequence"/>
</dbReference>
<sequence>MCPQEARRIVPLCLGLRSVARTARALAVSEDRAYKALRQTGTTPPNLSPIERRLATLKGVERAPGKPVQATLFELPDLSVLKPLFAAGSAASRAALWANLGSVEHRHGVFR</sequence>
<name>A0A2S4M825_9HYPH</name>
<evidence type="ECO:0000313" key="2">
    <source>
        <dbReference type="Proteomes" id="UP000236919"/>
    </source>
</evidence>
<protein>
    <submittedName>
        <fullName evidence="1">Uncharacterized protein</fullName>
    </submittedName>
</protein>
<organism evidence="1 2">
    <name type="scientific">Bosea psychrotolerans</name>
    <dbReference type="NCBI Taxonomy" id="1871628"/>
    <lineage>
        <taxon>Bacteria</taxon>
        <taxon>Pseudomonadati</taxon>
        <taxon>Pseudomonadota</taxon>
        <taxon>Alphaproteobacteria</taxon>
        <taxon>Hyphomicrobiales</taxon>
        <taxon>Boseaceae</taxon>
        <taxon>Bosea</taxon>
    </lineage>
</organism>
<dbReference type="EMBL" id="PQFZ01000008">
    <property type="protein sequence ID" value="POR50890.1"/>
    <property type="molecule type" value="Genomic_DNA"/>
</dbReference>
<accession>A0A2S4M825</accession>
<proteinExistence type="predicted"/>
<reference evidence="1 2" key="1">
    <citation type="submission" date="2018-01" db="EMBL/GenBank/DDBJ databases">
        <title>Genomic Encyclopedia of Type Strains, Phase III (KMG-III): the genomes of soil and plant-associated and newly described type strains.</title>
        <authorList>
            <person name="Whitman W."/>
        </authorList>
    </citation>
    <scope>NUCLEOTIDE SEQUENCE [LARGE SCALE GENOMIC DNA]</scope>
    <source>
        <strain evidence="1 2">1131</strain>
    </source>
</reference>